<dbReference type="Pfam" id="PF02371">
    <property type="entry name" value="Transposase_20"/>
    <property type="match status" value="1"/>
</dbReference>
<dbReference type="EMBL" id="JACAQR010000090">
    <property type="protein sequence ID" value="NWD46273.1"/>
    <property type="molecule type" value="Genomic_DNA"/>
</dbReference>
<dbReference type="PANTHER" id="PTHR33055">
    <property type="entry name" value="TRANSPOSASE FOR INSERTION SEQUENCE ELEMENT IS1111A"/>
    <property type="match status" value="1"/>
</dbReference>
<proteinExistence type="predicted"/>
<gene>
    <name evidence="2" type="ORF">HX826_30730</name>
</gene>
<dbReference type="InterPro" id="IPR047650">
    <property type="entry name" value="Transpos_IS110"/>
</dbReference>
<dbReference type="GO" id="GO:0003677">
    <property type="term" value="F:DNA binding"/>
    <property type="evidence" value="ECO:0007669"/>
    <property type="project" value="InterPro"/>
</dbReference>
<reference evidence="2 3" key="1">
    <citation type="submission" date="2020-04" db="EMBL/GenBank/DDBJ databases">
        <title>Molecular characterization of pseudomonads from Agaricus bisporus reveal novel blotch 2 pathogens in Western Europe.</title>
        <authorList>
            <person name="Taparia T."/>
            <person name="Krijger M."/>
            <person name="Haynes E."/>
            <person name="Elpinstone J.G."/>
            <person name="Noble R."/>
            <person name="Van Der Wolf J."/>
        </authorList>
    </citation>
    <scope>NUCLEOTIDE SEQUENCE [LARGE SCALE GENOMIC DNA]</scope>
    <source>
        <strain evidence="2 3">IPO3753</strain>
    </source>
</reference>
<dbReference type="InterPro" id="IPR003346">
    <property type="entry name" value="Transposase_20"/>
</dbReference>
<evidence type="ECO:0000313" key="3">
    <source>
        <dbReference type="Proteomes" id="UP000546584"/>
    </source>
</evidence>
<dbReference type="PANTHER" id="PTHR33055:SF13">
    <property type="entry name" value="TRANSPOSASE"/>
    <property type="match status" value="1"/>
</dbReference>
<dbReference type="GO" id="GO:0006313">
    <property type="term" value="P:DNA transposition"/>
    <property type="evidence" value="ECO:0007669"/>
    <property type="project" value="InterPro"/>
</dbReference>
<comment type="caution">
    <text evidence="2">The sequence shown here is derived from an EMBL/GenBank/DDBJ whole genome shotgun (WGS) entry which is preliminary data.</text>
</comment>
<feature type="non-terminal residue" evidence="2">
    <location>
        <position position="1"/>
    </location>
</feature>
<protein>
    <submittedName>
        <fullName evidence="2">IS110 family transposase</fullName>
    </submittedName>
</protein>
<sequence>EVSGVGNVLALSLLAMVSELGKVNRKQVAALVGVAPFNCDSGLYKGRRRIWGGRAEVRSVLYMAVLSSKSHNPVIERFYNHLLAAGKTKKVALVACMRKLLTILNAMVRDQKHFAEMA</sequence>
<dbReference type="AlphaFoldDB" id="A0AAJ3HAJ1"/>
<dbReference type="RefSeq" id="WP_177027620.1">
    <property type="nucleotide sequence ID" value="NZ_JACAQR010000090.1"/>
</dbReference>
<feature type="domain" description="Transposase IS116/IS110/IS902 C-terminal" evidence="1">
    <location>
        <begin position="2"/>
        <end position="79"/>
    </location>
</feature>
<evidence type="ECO:0000313" key="2">
    <source>
        <dbReference type="EMBL" id="NWD46273.1"/>
    </source>
</evidence>
<dbReference type="GO" id="GO:0004803">
    <property type="term" value="F:transposase activity"/>
    <property type="evidence" value="ECO:0007669"/>
    <property type="project" value="InterPro"/>
</dbReference>
<organism evidence="2 3">
    <name type="scientific">Pseudomonas yamanorum</name>
    <dbReference type="NCBI Taxonomy" id="515393"/>
    <lineage>
        <taxon>Bacteria</taxon>
        <taxon>Pseudomonadati</taxon>
        <taxon>Pseudomonadota</taxon>
        <taxon>Gammaproteobacteria</taxon>
        <taxon>Pseudomonadales</taxon>
        <taxon>Pseudomonadaceae</taxon>
        <taxon>Pseudomonas</taxon>
    </lineage>
</organism>
<dbReference type="Proteomes" id="UP000546584">
    <property type="component" value="Unassembled WGS sequence"/>
</dbReference>
<name>A0AAJ3HAJ1_9PSED</name>
<accession>A0AAJ3HAJ1</accession>
<evidence type="ECO:0000259" key="1">
    <source>
        <dbReference type="Pfam" id="PF02371"/>
    </source>
</evidence>